<comment type="caution">
    <text evidence="2">The sequence shown here is derived from an EMBL/GenBank/DDBJ whole genome shotgun (WGS) entry which is preliminary data.</text>
</comment>
<dbReference type="RefSeq" id="WP_248934377.1">
    <property type="nucleotide sequence ID" value="NZ_JAKILF010000001.1"/>
</dbReference>
<evidence type="ECO:0000256" key="1">
    <source>
        <dbReference type="SAM" id="SignalP"/>
    </source>
</evidence>
<evidence type="ECO:0000313" key="3">
    <source>
        <dbReference type="Proteomes" id="UP001595621"/>
    </source>
</evidence>
<dbReference type="InterPro" id="IPR021559">
    <property type="entry name" value="DUF3019"/>
</dbReference>
<keyword evidence="1" id="KW-0732">Signal</keyword>
<name>A0ABV7GG69_9GAMM</name>
<keyword evidence="3" id="KW-1185">Reference proteome</keyword>
<organism evidence="2 3">
    <name type="scientific">Shewanella submarina</name>
    <dbReference type="NCBI Taxonomy" id="2016376"/>
    <lineage>
        <taxon>Bacteria</taxon>
        <taxon>Pseudomonadati</taxon>
        <taxon>Pseudomonadota</taxon>
        <taxon>Gammaproteobacteria</taxon>
        <taxon>Alteromonadales</taxon>
        <taxon>Shewanellaceae</taxon>
        <taxon>Shewanella</taxon>
    </lineage>
</organism>
<dbReference type="Pfam" id="PF11456">
    <property type="entry name" value="DUF3019"/>
    <property type="match status" value="1"/>
</dbReference>
<feature type="signal peptide" evidence="1">
    <location>
        <begin position="1"/>
        <end position="18"/>
    </location>
</feature>
<dbReference type="Proteomes" id="UP001595621">
    <property type="component" value="Unassembled WGS sequence"/>
</dbReference>
<protein>
    <submittedName>
        <fullName evidence="2">DUF3019 domain-containing protein</fullName>
    </submittedName>
</protein>
<accession>A0ABV7GG69</accession>
<feature type="chain" id="PRO_5046830759" evidence="1">
    <location>
        <begin position="19"/>
        <end position="130"/>
    </location>
</feature>
<reference evidence="3" key="1">
    <citation type="journal article" date="2019" name="Int. J. Syst. Evol. Microbiol.">
        <title>The Global Catalogue of Microorganisms (GCM) 10K type strain sequencing project: providing services to taxonomists for standard genome sequencing and annotation.</title>
        <authorList>
            <consortium name="The Broad Institute Genomics Platform"/>
            <consortium name="The Broad Institute Genome Sequencing Center for Infectious Disease"/>
            <person name="Wu L."/>
            <person name="Ma J."/>
        </authorList>
    </citation>
    <scope>NUCLEOTIDE SEQUENCE [LARGE SCALE GENOMIC DNA]</scope>
    <source>
        <strain evidence="3">KCTC 52277</strain>
    </source>
</reference>
<sequence>MRVHLALALVLLSPMLHADSLPADKPTLEVWPQICVAEPDTPCKLDLQLKWRGTSHNRICILSDNAQFTRWCNDSNAVHSLTLNITTDKDIQFEMVDPETNRIIADAKFRVTQLSEPQKRRRYRNPWSLF</sequence>
<evidence type="ECO:0000313" key="2">
    <source>
        <dbReference type="EMBL" id="MFC3140492.1"/>
    </source>
</evidence>
<dbReference type="EMBL" id="JBHRTD010000018">
    <property type="protein sequence ID" value="MFC3140492.1"/>
    <property type="molecule type" value="Genomic_DNA"/>
</dbReference>
<proteinExistence type="predicted"/>
<gene>
    <name evidence="2" type="ORF">ACFOE0_20235</name>
</gene>